<accession>A0A6L2KZC9</accession>
<dbReference type="InterPro" id="IPR057670">
    <property type="entry name" value="SH3_retrovirus"/>
</dbReference>
<feature type="compositionally biased region" description="Basic and acidic residues" evidence="1">
    <location>
        <begin position="468"/>
        <end position="479"/>
    </location>
</feature>
<proteinExistence type="predicted"/>
<organism evidence="4">
    <name type="scientific">Tanacetum cinerariifolium</name>
    <name type="common">Dalmatian daisy</name>
    <name type="synonym">Chrysanthemum cinerariifolium</name>
    <dbReference type="NCBI Taxonomy" id="118510"/>
    <lineage>
        <taxon>Eukaryota</taxon>
        <taxon>Viridiplantae</taxon>
        <taxon>Streptophyta</taxon>
        <taxon>Embryophyta</taxon>
        <taxon>Tracheophyta</taxon>
        <taxon>Spermatophyta</taxon>
        <taxon>Magnoliopsida</taxon>
        <taxon>eudicotyledons</taxon>
        <taxon>Gunneridae</taxon>
        <taxon>Pentapetalae</taxon>
        <taxon>asterids</taxon>
        <taxon>campanulids</taxon>
        <taxon>Asterales</taxon>
        <taxon>Asteraceae</taxon>
        <taxon>Asteroideae</taxon>
        <taxon>Anthemideae</taxon>
        <taxon>Anthemidinae</taxon>
        <taxon>Tanacetum</taxon>
    </lineage>
</organism>
<name>A0A6L2KZC9_TANCI</name>
<evidence type="ECO:0000259" key="3">
    <source>
        <dbReference type="Pfam" id="PF25597"/>
    </source>
</evidence>
<feature type="region of interest" description="Disordered" evidence="1">
    <location>
        <begin position="128"/>
        <end position="171"/>
    </location>
</feature>
<evidence type="ECO:0000313" key="4">
    <source>
        <dbReference type="EMBL" id="GEU53264.1"/>
    </source>
</evidence>
<evidence type="ECO:0000256" key="1">
    <source>
        <dbReference type="SAM" id="MobiDB-lite"/>
    </source>
</evidence>
<dbReference type="AlphaFoldDB" id="A0A6L2KZC9"/>
<feature type="compositionally biased region" description="Basic and acidic residues" evidence="1">
    <location>
        <begin position="132"/>
        <end position="164"/>
    </location>
</feature>
<feature type="domain" description="Reverse transcriptase Ty1/copia-type" evidence="2">
    <location>
        <begin position="195"/>
        <end position="247"/>
    </location>
</feature>
<sequence length="479" mass="53403">MKMEILLEPTSNKLMVVGNPVNETLLKLSLPDQRIFKDRGEDYLGKFDGKSDEGFFIGYSLNSKDFRVYNIRTRKVEENLHIRFLEDKPIIAGIKESIGTSHSSKETGSSQDYILMSLWKDGLLFDSSSKNDSNDEPKPSSDAGKKDDKGVSTKSRIDDQEKPKNSTQDINTVGLNINIARRTQEGNPSIKTSKLDRSYVYKNKKDERGIVIQNKAMLVAQGYTQEKGIDYDEVLAPVARIEAVSLFEDPEFPDKVYKVEKALYGLHQAPRACFSTVKTASTPMETSKPLLKDVEAKDVGVHLYRSIIGSLMYLTALRPDIMFIFWQTATASTLDNKEIEITAIIDGKVKIVTEASIRRHLKLEDSDGISNLPTTEIFEQLALMGAQFFRVKDQQSQLSPITHPQVSQPRSPPHTNVADEAASTHVDVRHGGVTTIVTSLDAVNESTEAGGTKSATEEELGQQSSKKQKPDELSQEELR</sequence>
<feature type="compositionally biased region" description="Polar residues" evidence="1">
    <location>
        <begin position="398"/>
        <end position="409"/>
    </location>
</feature>
<comment type="caution">
    <text evidence="4">The sequence shown here is derived from an EMBL/GenBank/DDBJ whole genome shotgun (WGS) entry which is preliminary data.</text>
</comment>
<feature type="domain" description="Retroviral polymerase SH3-like" evidence="3">
    <location>
        <begin position="44"/>
        <end position="88"/>
    </location>
</feature>
<gene>
    <name evidence="4" type="ORF">Tci_025242</name>
</gene>
<dbReference type="EMBL" id="BKCJ010003147">
    <property type="protein sequence ID" value="GEU53264.1"/>
    <property type="molecule type" value="Genomic_DNA"/>
</dbReference>
<dbReference type="Pfam" id="PF25597">
    <property type="entry name" value="SH3_retrovirus"/>
    <property type="match status" value="1"/>
</dbReference>
<dbReference type="InterPro" id="IPR013103">
    <property type="entry name" value="RVT_2"/>
</dbReference>
<dbReference type="Pfam" id="PF07727">
    <property type="entry name" value="RVT_2"/>
    <property type="match status" value="1"/>
</dbReference>
<protein>
    <submittedName>
        <fullName evidence="4">Uncharacterized protein</fullName>
    </submittedName>
</protein>
<reference evidence="4" key="1">
    <citation type="journal article" date="2019" name="Sci. Rep.">
        <title>Draft genome of Tanacetum cinerariifolium, the natural source of mosquito coil.</title>
        <authorList>
            <person name="Yamashiro T."/>
            <person name="Shiraishi A."/>
            <person name="Satake H."/>
            <person name="Nakayama K."/>
        </authorList>
    </citation>
    <scope>NUCLEOTIDE SEQUENCE</scope>
</reference>
<feature type="region of interest" description="Disordered" evidence="1">
    <location>
        <begin position="398"/>
        <end position="418"/>
    </location>
</feature>
<evidence type="ECO:0000259" key="2">
    <source>
        <dbReference type="Pfam" id="PF07727"/>
    </source>
</evidence>
<feature type="region of interest" description="Disordered" evidence="1">
    <location>
        <begin position="439"/>
        <end position="479"/>
    </location>
</feature>